<evidence type="ECO:0000259" key="13">
    <source>
        <dbReference type="Pfam" id="PF02771"/>
    </source>
</evidence>
<comment type="similarity">
    <text evidence="2 10">Belongs to the acyl-CoA dehydrogenase family.</text>
</comment>
<feature type="domain" description="Acyl-CoA dehydrogenase/oxidase C-terminal" evidence="11">
    <location>
        <begin position="230"/>
        <end position="375"/>
    </location>
</feature>
<dbReference type="FunFam" id="1.20.140.10:FF:000004">
    <property type="entry name" value="Acyl-CoA dehydrogenase FadE25"/>
    <property type="match status" value="1"/>
</dbReference>
<evidence type="ECO:0000256" key="9">
    <source>
        <dbReference type="ARBA" id="ARBA00075603"/>
    </source>
</evidence>
<keyword evidence="3 10" id="KW-0285">Flavoprotein</keyword>
<evidence type="ECO:0000259" key="12">
    <source>
        <dbReference type="Pfam" id="PF02770"/>
    </source>
</evidence>
<dbReference type="EMBL" id="RJKX01000018">
    <property type="protein sequence ID" value="ROP81431.1"/>
    <property type="molecule type" value="Genomic_DNA"/>
</dbReference>
<name>A0A3N1KKU1_9PROT</name>
<dbReference type="Pfam" id="PF00441">
    <property type="entry name" value="Acyl-CoA_dh_1"/>
    <property type="match status" value="1"/>
</dbReference>
<dbReference type="InterPro" id="IPR046373">
    <property type="entry name" value="Acyl-CoA_Oxase/DH_mid-dom_sf"/>
</dbReference>
<dbReference type="SUPFAM" id="SSF47203">
    <property type="entry name" value="Acyl-CoA dehydrogenase C-terminal domain-like"/>
    <property type="match status" value="1"/>
</dbReference>
<sequence length="383" mass="41930">MEFFYDDVQRQVIDMTRRFAEAVVRPAAAAIDEADEFPREIYRGMADLGLFGINLPEAAGGSGFDTVCFSLAMEELAKASGAVGNCFAIPVEMAKLLHEQGDEHHRRMIPDVLAGRLLTSTAVSEPDGGSDVAAMKTHARRDGGDYVLSGTKAWLSLGLVADYILVFAKTDPTLGGKGVSAFMVPRDARGLSFGRKERLLGMRGLATCQLGIDEVRVPVRDRLGAENDAFRMAMVNFDYGRIAMASMALGMAQAAFEDSLGYAQQRVQFGRPIFEHQAVQFMVADMAKDIAASRLLIHNAARLLDAGRSIAKEAAIAKLFTTDMAMLHATNAIQIHGGNGYSREYRVERIFRDVKLAQIYEGTNQIQRMIIARRVAREAEARA</sequence>
<gene>
    <name evidence="14" type="ORF">EDC65_5289</name>
</gene>
<organism evidence="14 15">
    <name type="scientific">Stella humosa</name>
    <dbReference type="NCBI Taxonomy" id="94"/>
    <lineage>
        <taxon>Bacteria</taxon>
        <taxon>Pseudomonadati</taxon>
        <taxon>Pseudomonadota</taxon>
        <taxon>Alphaproteobacteria</taxon>
        <taxon>Rhodospirillales</taxon>
        <taxon>Stellaceae</taxon>
        <taxon>Stella</taxon>
    </lineage>
</organism>
<dbReference type="GO" id="GO:0003995">
    <property type="term" value="F:acyl-CoA dehydrogenase activity"/>
    <property type="evidence" value="ECO:0007669"/>
    <property type="project" value="InterPro"/>
</dbReference>
<dbReference type="InterPro" id="IPR037069">
    <property type="entry name" value="AcylCoA_DH/ox_N_sf"/>
</dbReference>
<evidence type="ECO:0000256" key="4">
    <source>
        <dbReference type="ARBA" id="ARBA00022827"/>
    </source>
</evidence>
<dbReference type="SUPFAM" id="SSF56645">
    <property type="entry name" value="Acyl-CoA dehydrogenase NM domain-like"/>
    <property type="match status" value="1"/>
</dbReference>
<evidence type="ECO:0000256" key="8">
    <source>
        <dbReference type="ARBA" id="ARBA00068311"/>
    </source>
</evidence>
<keyword evidence="15" id="KW-1185">Reference proteome</keyword>
<dbReference type="PROSITE" id="PS00073">
    <property type="entry name" value="ACYL_COA_DH_2"/>
    <property type="match status" value="1"/>
</dbReference>
<dbReference type="PROSITE" id="PS00072">
    <property type="entry name" value="ACYL_COA_DH_1"/>
    <property type="match status" value="1"/>
</dbReference>
<evidence type="ECO:0000256" key="5">
    <source>
        <dbReference type="ARBA" id="ARBA00023002"/>
    </source>
</evidence>
<dbReference type="PIRSF" id="PIRSF016578">
    <property type="entry name" value="HsaA"/>
    <property type="match status" value="1"/>
</dbReference>
<evidence type="ECO:0000313" key="14">
    <source>
        <dbReference type="EMBL" id="ROP81431.1"/>
    </source>
</evidence>
<dbReference type="PANTHER" id="PTHR43884:SF12">
    <property type="entry name" value="ISOVALERYL-COA DEHYDROGENASE, MITOCHONDRIAL-RELATED"/>
    <property type="match status" value="1"/>
</dbReference>
<dbReference type="Gene3D" id="2.40.110.10">
    <property type="entry name" value="Butyryl-CoA Dehydrogenase, subunit A, domain 2"/>
    <property type="match status" value="1"/>
</dbReference>
<evidence type="ECO:0000259" key="11">
    <source>
        <dbReference type="Pfam" id="PF00441"/>
    </source>
</evidence>
<dbReference type="InterPro" id="IPR013786">
    <property type="entry name" value="AcylCoA_DH/ox_N"/>
</dbReference>
<dbReference type="Proteomes" id="UP000278222">
    <property type="component" value="Unassembled WGS sequence"/>
</dbReference>
<dbReference type="OrthoDB" id="5510711at2"/>
<evidence type="ECO:0000256" key="7">
    <source>
        <dbReference type="ARBA" id="ARBA00066461"/>
    </source>
</evidence>
<dbReference type="Pfam" id="PF02771">
    <property type="entry name" value="Acyl-CoA_dh_N"/>
    <property type="match status" value="1"/>
</dbReference>
<dbReference type="Pfam" id="PF02770">
    <property type="entry name" value="Acyl-CoA_dh_M"/>
    <property type="match status" value="1"/>
</dbReference>
<feature type="domain" description="Acyl-CoA oxidase/dehydrogenase middle" evidence="12">
    <location>
        <begin position="121"/>
        <end position="215"/>
    </location>
</feature>
<dbReference type="FunFam" id="2.40.110.10:FF:000002">
    <property type="entry name" value="Acyl-CoA dehydrogenase fadE12"/>
    <property type="match status" value="1"/>
</dbReference>
<accession>A0A3N1KKU1</accession>
<dbReference type="InterPro" id="IPR009100">
    <property type="entry name" value="AcylCoA_DH/oxidase_NM_dom_sf"/>
</dbReference>
<dbReference type="InterPro" id="IPR009075">
    <property type="entry name" value="AcylCo_DH/oxidase_C"/>
</dbReference>
<dbReference type="InterPro" id="IPR006089">
    <property type="entry name" value="Acyl-CoA_DH_CS"/>
</dbReference>
<dbReference type="Gene3D" id="1.10.540.10">
    <property type="entry name" value="Acyl-CoA dehydrogenase/oxidase, N-terminal domain"/>
    <property type="match status" value="1"/>
</dbReference>
<comment type="caution">
    <text evidence="14">The sequence shown here is derived from an EMBL/GenBank/DDBJ whole genome shotgun (WGS) entry which is preliminary data.</text>
</comment>
<evidence type="ECO:0000256" key="2">
    <source>
        <dbReference type="ARBA" id="ARBA00009347"/>
    </source>
</evidence>
<comment type="catalytic activity">
    <reaction evidence="6">
        <text>3-sulfinopropanoyl-CoA + H2O = propanoyl-CoA + sulfite + H(+)</text>
        <dbReference type="Rhea" id="RHEA:41624"/>
        <dbReference type="ChEBI" id="CHEBI:15377"/>
        <dbReference type="ChEBI" id="CHEBI:15378"/>
        <dbReference type="ChEBI" id="CHEBI:17359"/>
        <dbReference type="ChEBI" id="CHEBI:57392"/>
        <dbReference type="ChEBI" id="CHEBI:78349"/>
        <dbReference type="EC" id="3.13.1.4"/>
    </reaction>
    <physiologicalReaction direction="left-to-right" evidence="6">
        <dbReference type="Rhea" id="RHEA:41625"/>
    </physiologicalReaction>
</comment>
<dbReference type="GO" id="GO:0050660">
    <property type="term" value="F:flavin adenine dinucleotide binding"/>
    <property type="evidence" value="ECO:0007669"/>
    <property type="project" value="InterPro"/>
</dbReference>
<dbReference type="PANTHER" id="PTHR43884">
    <property type="entry name" value="ACYL-COA DEHYDROGENASE"/>
    <property type="match status" value="1"/>
</dbReference>
<keyword evidence="4 10" id="KW-0274">FAD</keyword>
<reference evidence="14 15" key="1">
    <citation type="submission" date="2018-11" db="EMBL/GenBank/DDBJ databases">
        <title>Genomic Encyclopedia of Type Strains, Phase IV (KMG-IV): sequencing the most valuable type-strain genomes for metagenomic binning, comparative biology and taxonomic classification.</title>
        <authorList>
            <person name="Goeker M."/>
        </authorList>
    </citation>
    <scope>NUCLEOTIDE SEQUENCE [LARGE SCALE GENOMIC DNA]</scope>
    <source>
        <strain evidence="14 15">DSM 5900</strain>
    </source>
</reference>
<dbReference type="AlphaFoldDB" id="A0A3N1KKU1"/>
<dbReference type="EC" id="3.13.1.4" evidence="7"/>
<comment type="cofactor">
    <cofactor evidence="1 10">
        <name>FAD</name>
        <dbReference type="ChEBI" id="CHEBI:57692"/>
    </cofactor>
</comment>
<dbReference type="InterPro" id="IPR006091">
    <property type="entry name" value="Acyl-CoA_Oxase/DH_mid-dom"/>
</dbReference>
<protein>
    <recommendedName>
        <fullName evidence="8">3-sulfinopropanoyl-CoA desulfinase</fullName>
        <ecNumber evidence="7">3.13.1.4</ecNumber>
    </recommendedName>
    <alternativeName>
        <fullName evidence="9">3-sulfinopropionyl coenzyme A desulfinase</fullName>
    </alternativeName>
</protein>
<feature type="domain" description="Acyl-CoA dehydrogenase/oxidase N-terminal" evidence="13">
    <location>
        <begin position="8"/>
        <end position="115"/>
    </location>
</feature>
<evidence type="ECO:0000256" key="1">
    <source>
        <dbReference type="ARBA" id="ARBA00001974"/>
    </source>
</evidence>
<evidence type="ECO:0000256" key="3">
    <source>
        <dbReference type="ARBA" id="ARBA00022630"/>
    </source>
</evidence>
<dbReference type="Gene3D" id="1.20.140.10">
    <property type="entry name" value="Butyryl-CoA Dehydrogenase, subunit A, domain 3"/>
    <property type="match status" value="1"/>
</dbReference>
<keyword evidence="5 10" id="KW-0560">Oxidoreductase</keyword>
<evidence type="ECO:0000256" key="10">
    <source>
        <dbReference type="RuleBase" id="RU362125"/>
    </source>
</evidence>
<dbReference type="InterPro" id="IPR036250">
    <property type="entry name" value="AcylCo_DH-like_C"/>
</dbReference>
<proteinExistence type="inferred from homology"/>
<evidence type="ECO:0000313" key="15">
    <source>
        <dbReference type="Proteomes" id="UP000278222"/>
    </source>
</evidence>
<dbReference type="RefSeq" id="WP_123695296.1">
    <property type="nucleotide sequence ID" value="NZ_AP019700.1"/>
</dbReference>
<evidence type="ECO:0000256" key="6">
    <source>
        <dbReference type="ARBA" id="ARBA00052938"/>
    </source>
</evidence>